<organism evidence="1 2">
    <name type="scientific">Paramuricea clavata</name>
    <name type="common">Red gorgonian</name>
    <name type="synonym">Violescent sea-whip</name>
    <dbReference type="NCBI Taxonomy" id="317549"/>
    <lineage>
        <taxon>Eukaryota</taxon>
        <taxon>Metazoa</taxon>
        <taxon>Cnidaria</taxon>
        <taxon>Anthozoa</taxon>
        <taxon>Octocorallia</taxon>
        <taxon>Malacalcyonacea</taxon>
        <taxon>Plexauridae</taxon>
        <taxon>Paramuricea</taxon>
    </lineage>
</organism>
<comment type="caution">
    <text evidence="1">The sequence shown here is derived from an EMBL/GenBank/DDBJ whole genome shotgun (WGS) entry which is preliminary data.</text>
</comment>
<dbReference type="EMBL" id="CACRXK020016145">
    <property type="protein sequence ID" value="CAB4029402.1"/>
    <property type="molecule type" value="Genomic_DNA"/>
</dbReference>
<dbReference type="InterPro" id="IPR027417">
    <property type="entry name" value="P-loop_NTPase"/>
</dbReference>
<sequence>MMSTITFCRTSSDTRRSFSAEHNGDFESISIEFVRTLINSGKFCVIIVPPQELAILRTTELHPYVIFVKPPSLQRLRQTRLMSRVKSSSLQNHNWRVFTKKVIWL</sequence>
<proteinExistence type="predicted"/>
<name>A0A6S7KRB0_PARCT</name>
<evidence type="ECO:0000313" key="2">
    <source>
        <dbReference type="Proteomes" id="UP001152795"/>
    </source>
</evidence>
<dbReference type="PROSITE" id="PS50052">
    <property type="entry name" value="GUANYLATE_KINASE_2"/>
    <property type="match status" value="1"/>
</dbReference>
<evidence type="ECO:0000313" key="1">
    <source>
        <dbReference type="EMBL" id="CAB4029402.1"/>
    </source>
</evidence>
<keyword evidence="2" id="KW-1185">Reference proteome</keyword>
<accession>A0A6S7KRB0</accession>
<dbReference type="PANTHER" id="PTHR23122">
    <property type="entry name" value="MEMBRANE-ASSOCIATED GUANYLATE KINASE MAGUK"/>
    <property type="match status" value="1"/>
</dbReference>
<protein>
    <submittedName>
        <fullName evidence="1">MAGUK p55 subfamily member 7 isoform X3</fullName>
    </submittedName>
</protein>
<dbReference type="OrthoDB" id="439127at2759"/>
<dbReference type="Gene3D" id="3.40.50.300">
    <property type="entry name" value="P-loop containing nucleotide triphosphate hydrolases"/>
    <property type="match status" value="1"/>
</dbReference>
<dbReference type="AlphaFoldDB" id="A0A6S7KRB0"/>
<reference evidence="1" key="1">
    <citation type="submission" date="2020-04" db="EMBL/GenBank/DDBJ databases">
        <authorList>
            <person name="Alioto T."/>
            <person name="Alioto T."/>
            <person name="Gomez Garrido J."/>
        </authorList>
    </citation>
    <scope>NUCLEOTIDE SEQUENCE</scope>
    <source>
        <strain evidence="1">A484AB</strain>
    </source>
</reference>
<dbReference type="Pfam" id="PF00625">
    <property type="entry name" value="Guanylate_kin"/>
    <property type="match status" value="1"/>
</dbReference>
<dbReference type="InterPro" id="IPR008145">
    <property type="entry name" value="GK/Ca_channel_bsu"/>
</dbReference>
<dbReference type="InterPro" id="IPR050716">
    <property type="entry name" value="MAGUK"/>
</dbReference>
<dbReference type="InterPro" id="IPR008144">
    <property type="entry name" value="Guanylate_kin-like_dom"/>
</dbReference>
<dbReference type="SUPFAM" id="SSF52540">
    <property type="entry name" value="P-loop containing nucleoside triphosphate hydrolases"/>
    <property type="match status" value="1"/>
</dbReference>
<gene>
    <name evidence="1" type="ORF">PACLA_8A079241</name>
</gene>
<dbReference type="Proteomes" id="UP001152795">
    <property type="component" value="Unassembled WGS sequence"/>
</dbReference>